<feature type="chain" id="PRO_5005733343" description="Metalloendopeptidase" evidence="8">
    <location>
        <begin position="19"/>
        <end position="413"/>
    </location>
</feature>
<dbReference type="GO" id="GO:0006508">
    <property type="term" value="P:proteolysis"/>
    <property type="evidence" value="ECO:0007669"/>
    <property type="project" value="UniProtKB-KW"/>
</dbReference>
<evidence type="ECO:0000313" key="11">
    <source>
        <dbReference type="WBParaSite" id="PTRK_0001708300.1"/>
    </source>
</evidence>
<feature type="binding site" evidence="7">
    <location>
        <position position="132"/>
    </location>
    <ligand>
        <name>Zn(2+)</name>
        <dbReference type="ChEBI" id="CHEBI:29105"/>
        <note>catalytic</note>
    </ligand>
</feature>
<dbReference type="InterPro" id="IPR006026">
    <property type="entry name" value="Peptidase_Metallo"/>
</dbReference>
<sequence>MYIFCYIIIFNLFLFVHAYDQNNGAIDIDQENFRFYQKRDIYKNPTTNWTYTIKYYIDGNLSPSKIKSVVRFLMDETCLKFEESHSRETKVPQIEYIYSSTCLADIGKLVSGKNNRVQLTYQCSTSFGTTGHETLHALGVGHEHQRGDRDSYVKINRNNIQSGYEENFNKHDTYKWLTFEIPYDYASIMHYRKNSLGKYGRNTLEAKNIEPFNNMMGHESVFSFNDIKLVNYYYCRNECSFPTIVCKNGGYVRDPKCNVCVCPKEFGGRDCSNVKDRSYSCNLQTLYAFEGLKQIYSVGKKRCIFHIKSHSGKRISLFINLVITMEKETCVSDVGLDIKYLKDKGVTGLCLCGKYEKIKIYSESSDVLVTYTGLEDGHMFYADYKEISLNDDIKSVLCYNDKCYKNNELVTDT</sequence>
<keyword evidence="6" id="KW-1015">Disulfide bond</keyword>
<dbReference type="InterPro" id="IPR024079">
    <property type="entry name" value="MetalloPept_cat_dom_sf"/>
</dbReference>
<feature type="binding site" evidence="7">
    <location>
        <position position="136"/>
    </location>
    <ligand>
        <name>Zn(2+)</name>
        <dbReference type="ChEBI" id="CHEBI:29105"/>
        <note>catalytic</note>
    </ligand>
</feature>
<dbReference type="AlphaFoldDB" id="A0A0N5A5S1"/>
<feature type="binding site" evidence="7">
    <location>
        <position position="142"/>
    </location>
    <ligand>
        <name>Zn(2+)</name>
        <dbReference type="ChEBI" id="CHEBI:29105"/>
        <note>catalytic</note>
    </ligand>
</feature>
<keyword evidence="2 7" id="KW-0479">Metal-binding</keyword>
<evidence type="ECO:0000256" key="1">
    <source>
        <dbReference type="ARBA" id="ARBA00022670"/>
    </source>
</evidence>
<evidence type="ECO:0000256" key="7">
    <source>
        <dbReference type="PROSITE-ProRule" id="PRU01211"/>
    </source>
</evidence>
<keyword evidence="1 7" id="KW-0645">Protease</keyword>
<protein>
    <recommendedName>
        <fullName evidence="8">Metalloendopeptidase</fullName>
        <ecNumber evidence="8">3.4.24.-</ecNumber>
    </recommendedName>
</protein>
<keyword evidence="8" id="KW-0732">Signal</keyword>
<comment type="caution">
    <text evidence="7">Lacks conserved residue(s) required for the propagation of feature annotation.</text>
</comment>
<dbReference type="SMART" id="SM00235">
    <property type="entry name" value="ZnMc"/>
    <property type="match status" value="1"/>
</dbReference>
<dbReference type="Proteomes" id="UP000038045">
    <property type="component" value="Unplaced"/>
</dbReference>
<evidence type="ECO:0000256" key="2">
    <source>
        <dbReference type="ARBA" id="ARBA00022723"/>
    </source>
</evidence>
<dbReference type="InterPro" id="IPR034035">
    <property type="entry name" value="Astacin-like_dom"/>
</dbReference>
<keyword evidence="3 7" id="KW-0378">Hydrolase</keyword>
<name>A0A0N5A5S1_PARTI</name>
<comment type="cofactor">
    <cofactor evidence="7 8">
        <name>Zn(2+)</name>
        <dbReference type="ChEBI" id="CHEBI:29105"/>
    </cofactor>
    <text evidence="7 8">Binds 1 zinc ion per subunit.</text>
</comment>
<dbReference type="PANTHER" id="PTHR10127:SF780">
    <property type="entry name" value="METALLOENDOPEPTIDASE"/>
    <property type="match status" value="1"/>
</dbReference>
<organism evidence="10 11">
    <name type="scientific">Parastrongyloides trichosuri</name>
    <name type="common">Possum-specific nematode worm</name>
    <dbReference type="NCBI Taxonomy" id="131310"/>
    <lineage>
        <taxon>Eukaryota</taxon>
        <taxon>Metazoa</taxon>
        <taxon>Ecdysozoa</taxon>
        <taxon>Nematoda</taxon>
        <taxon>Chromadorea</taxon>
        <taxon>Rhabditida</taxon>
        <taxon>Tylenchina</taxon>
        <taxon>Panagrolaimomorpha</taxon>
        <taxon>Strongyloidoidea</taxon>
        <taxon>Strongyloididae</taxon>
        <taxon>Parastrongyloides</taxon>
    </lineage>
</organism>
<dbReference type="SUPFAM" id="SSF55486">
    <property type="entry name" value="Metalloproteases ('zincins'), catalytic domain"/>
    <property type="match status" value="1"/>
</dbReference>
<evidence type="ECO:0000256" key="8">
    <source>
        <dbReference type="RuleBase" id="RU361183"/>
    </source>
</evidence>
<evidence type="ECO:0000256" key="5">
    <source>
        <dbReference type="ARBA" id="ARBA00023049"/>
    </source>
</evidence>
<evidence type="ECO:0000259" key="9">
    <source>
        <dbReference type="PROSITE" id="PS51864"/>
    </source>
</evidence>
<keyword evidence="4 7" id="KW-0862">Zinc</keyword>
<dbReference type="GO" id="GO:0004222">
    <property type="term" value="F:metalloendopeptidase activity"/>
    <property type="evidence" value="ECO:0007669"/>
    <property type="project" value="UniProtKB-UniRule"/>
</dbReference>
<dbReference type="InterPro" id="IPR001506">
    <property type="entry name" value="Peptidase_M12A"/>
</dbReference>
<evidence type="ECO:0000256" key="3">
    <source>
        <dbReference type="ARBA" id="ARBA00022801"/>
    </source>
</evidence>
<dbReference type="CDD" id="cd04280">
    <property type="entry name" value="ZnMc_astacin_like"/>
    <property type="match status" value="1"/>
</dbReference>
<evidence type="ECO:0000256" key="6">
    <source>
        <dbReference type="ARBA" id="ARBA00023157"/>
    </source>
</evidence>
<dbReference type="GO" id="GO:0008270">
    <property type="term" value="F:zinc ion binding"/>
    <property type="evidence" value="ECO:0007669"/>
    <property type="project" value="UniProtKB-UniRule"/>
</dbReference>
<dbReference type="EC" id="3.4.24.-" evidence="8"/>
<feature type="domain" description="Peptidase M12A" evidence="9">
    <location>
        <begin position="34"/>
        <end position="240"/>
    </location>
</feature>
<dbReference type="PANTHER" id="PTHR10127">
    <property type="entry name" value="DISCOIDIN, CUB, EGF, LAMININ , AND ZINC METALLOPROTEASE DOMAIN CONTAINING"/>
    <property type="match status" value="1"/>
</dbReference>
<dbReference type="PRINTS" id="PR00480">
    <property type="entry name" value="ASTACIN"/>
</dbReference>
<feature type="active site" evidence="7">
    <location>
        <position position="133"/>
    </location>
</feature>
<dbReference type="WBParaSite" id="PTRK_0001708300.1">
    <property type="protein sequence ID" value="PTRK_0001708300.1"/>
    <property type="gene ID" value="PTRK_0001708300"/>
</dbReference>
<dbReference type="Pfam" id="PF01400">
    <property type="entry name" value="Astacin"/>
    <property type="match status" value="1"/>
</dbReference>
<keyword evidence="5 7" id="KW-0482">Metalloprotease</keyword>
<dbReference type="PROSITE" id="PS51864">
    <property type="entry name" value="ASTACIN"/>
    <property type="match status" value="1"/>
</dbReference>
<reference evidence="11" key="1">
    <citation type="submission" date="2017-02" db="UniProtKB">
        <authorList>
            <consortium name="WormBaseParasite"/>
        </authorList>
    </citation>
    <scope>IDENTIFICATION</scope>
</reference>
<evidence type="ECO:0000313" key="10">
    <source>
        <dbReference type="Proteomes" id="UP000038045"/>
    </source>
</evidence>
<proteinExistence type="predicted"/>
<keyword evidence="10" id="KW-1185">Reference proteome</keyword>
<dbReference type="Gene3D" id="3.40.390.10">
    <property type="entry name" value="Collagenase (Catalytic Domain)"/>
    <property type="match status" value="1"/>
</dbReference>
<evidence type="ECO:0000256" key="4">
    <source>
        <dbReference type="ARBA" id="ARBA00022833"/>
    </source>
</evidence>
<feature type="signal peptide" evidence="8">
    <location>
        <begin position="1"/>
        <end position="18"/>
    </location>
</feature>
<accession>A0A0N5A5S1</accession>